<dbReference type="Proteomes" id="UP000053555">
    <property type="component" value="Unassembled WGS sequence"/>
</dbReference>
<organism evidence="2">
    <name type="scientific">Glycine soja</name>
    <name type="common">Wild soybean</name>
    <dbReference type="NCBI Taxonomy" id="3848"/>
    <lineage>
        <taxon>Eukaryota</taxon>
        <taxon>Viridiplantae</taxon>
        <taxon>Streptophyta</taxon>
        <taxon>Embryophyta</taxon>
        <taxon>Tracheophyta</taxon>
        <taxon>Spermatophyta</taxon>
        <taxon>Magnoliopsida</taxon>
        <taxon>eudicotyledons</taxon>
        <taxon>Gunneridae</taxon>
        <taxon>Pentapetalae</taxon>
        <taxon>rosids</taxon>
        <taxon>fabids</taxon>
        <taxon>Fabales</taxon>
        <taxon>Fabaceae</taxon>
        <taxon>Papilionoideae</taxon>
        <taxon>50 kb inversion clade</taxon>
        <taxon>NPAAA clade</taxon>
        <taxon>indigoferoid/millettioid clade</taxon>
        <taxon>Phaseoleae</taxon>
        <taxon>Glycine</taxon>
        <taxon>Glycine subgen. Soja</taxon>
    </lineage>
</organism>
<dbReference type="PANTHER" id="PTHR34427:SF5">
    <property type="entry name" value="DUF4283 DOMAIN-CONTAINING PROTEIN"/>
    <property type="match status" value="1"/>
</dbReference>
<feature type="compositionally biased region" description="Polar residues" evidence="1">
    <location>
        <begin position="125"/>
        <end position="137"/>
    </location>
</feature>
<sequence length="273" mass="30531">VQCWGISLIAWDLEQIQKIVTTIGELVEVDNDVEELRRLDRARVLIRTPWMPIIQHTVNVHIGGELFKVHIVEENGNNAVKCNCRFRSGLGSSEEIDSDNSDIETPASKVDGALGNEVAPRRPTDNSNDGLSTQGYTPLTIDPNDIEKPLGIDCKQWAHCHTHKTCRSEHMHGNEVEPATRSTVVPENNSRDDRPCRAQNKLGDRLEDSTTTTQSFHQKGNDADERCHDMAESNMVKDNQARDPAVDEGGSQIWWALLIVPVLKPKNRFGPTD</sequence>
<feature type="compositionally biased region" description="Basic and acidic residues" evidence="1">
    <location>
        <begin position="166"/>
        <end position="175"/>
    </location>
</feature>
<feature type="region of interest" description="Disordered" evidence="1">
    <location>
        <begin position="92"/>
        <end position="141"/>
    </location>
</feature>
<name>A0A0B2QT88_GLYSO</name>
<evidence type="ECO:0000256" key="1">
    <source>
        <dbReference type="SAM" id="MobiDB-lite"/>
    </source>
</evidence>
<protein>
    <recommendedName>
        <fullName evidence="3">DUF4283 domain-containing protein</fullName>
    </recommendedName>
</protein>
<dbReference type="EMBL" id="KN654936">
    <property type="protein sequence ID" value="KHN24846.1"/>
    <property type="molecule type" value="Genomic_DNA"/>
</dbReference>
<gene>
    <name evidence="2" type="ORF">glysoja_040966</name>
</gene>
<feature type="compositionally biased region" description="Polar residues" evidence="1">
    <location>
        <begin position="209"/>
        <end position="218"/>
    </location>
</feature>
<accession>A0A0B2QT88</accession>
<feature type="region of interest" description="Disordered" evidence="1">
    <location>
        <begin position="166"/>
        <end position="224"/>
    </location>
</feature>
<reference evidence="2" key="1">
    <citation type="submission" date="2014-07" db="EMBL/GenBank/DDBJ databases">
        <title>Identification of a novel salt tolerance gene in wild soybean by whole-genome sequencing.</title>
        <authorList>
            <person name="Lam H.-M."/>
            <person name="Qi X."/>
            <person name="Li M.-W."/>
            <person name="Liu X."/>
            <person name="Xie M."/>
            <person name="Ni M."/>
            <person name="Xu X."/>
        </authorList>
    </citation>
    <scope>NUCLEOTIDE SEQUENCE [LARGE SCALE GENOMIC DNA]</scope>
    <source>
        <tissue evidence="2">Root</tissue>
    </source>
</reference>
<evidence type="ECO:0008006" key="3">
    <source>
        <dbReference type="Google" id="ProtNLM"/>
    </source>
</evidence>
<feature type="compositionally biased region" description="Basic and acidic residues" evidence="1">
    <location>
        <begin position="189"/>
        <end position="208"/>
    </location>
</feature>
<proteinExistence type="predicted"/>
<feature type="non-terminal residue" evidence="2">
    <location>
        <position position="1"/>
    </location>
</feature>
<evidence type="ECO:0000313" key="2">
    <source>
        <dbReference type="EMBL" id="KHN24846.1"/>
    </source>
</evidence>
<dbReference type="AlphaFoldDB" id="A0A0B2QT88"/>
<dbReference type="PANTHER" id="PTHR34427">
    <property type="entry name" value="DUF4283 DOMAIN PROTEIN"/>
    <property type="match status" value="1"/>
</dbReference>